<proteinExistence type="inferred from homology"/>
<dbReference type="GO" id="GO:0005198">
    <property type="term" value="F:structural molecule activity"/>
    <property type="evidence" value="ECO:0007669"/>
    <property type="project" value="InterPro"/>
</dbReference>
<comment type="subunit">
    <text evidence="6">The basal body constitutes a major portion of the flagellar organelle and consists of four rings (L,P,S, and M) mounted on a central rod.</text>
</comment>
<evidence type="ECO:0000256" key="6">
    <source>
        <dbReference type="HAMAP-Rule" id="MF_00416"/>
    </source>
</evidence>
<evidence type="ECO:0000256" key="2">
    <source>
        <dbReference type="ARBA" id="ARBA00004117"/>
    </source>
</evidence>
<evidence type="ECO:0000256" key="1">
    <source>
        <dbReference type="ARBA" id="ARBA00002591"/>
    </source>
</evidence>
<evidence type="ECO:0000256" key="5">
    <source>
        <dbReference type="ARBA" id="ARBA00023143"/>
    </source>
</evidence>
<keyword evidence="7" id="KW-0966">Cell projection</keyword>
<dbReference type="PANTHER" id="PTHR30381:SF0">
    <property type="entry name" value="FLAGELLAR P-RING PROTEIN"/>
    <property type="match status" value="1"/>
</dbReference>
<dbReference type="PANTHER" id="PTHR30381">
    <property type="entry name" value="FLAGELLAR P-RING PERIPLASMIC PROTEIN FLGI"/>
    <property type="match status" value="1"/>
</dbReference>
<dbReference type="RefSeq" id="WP_086433822.1">
    <property type="nucleotide sequence ID" value="NZ_FXWH01000001.1"/>
</dbReference>
<dbReference type="HAMAP" id="MF_00416">
    <property type="entry name" value="FlgI"/>
    <property type="match status" value="1"/>
</dbReference>
<dbReference type="Proteomes" id="UP000194450">
    <property type="component" value="Unassembled WGS sequence"/>
</dbReference>
<evidence type="ECO:0000256" key="3">
    <source>
        <dbReference type="ARBA" id="ARBA00008994"/>
    </source>
</evidence>
<protein>
    <recommendedName>
        <fullName evidence="6">Flagellar P-ring protein</fullName>
    </recommendedName>
    <alternativeName>
        <fullName evidence="6">Basal body P-ring protein</fullName>
    </alternativeName>
</protein>
<dbReference type="GO" id="GO:0009428">
    <property type="term" value="C:bacterial-type flagellum basal body, distal rod, P ring"/>
    <property type="evidence" value="ECO:0007669"/>
    <property type="project" value="InterPro"/>
</dbReference>
<evidence type="ECO:0000313" key="8">
    <source>
        <dbReference type="Proteomes" id="UP000194450"/>
    </source>
</evidence>
<gene>
    <name evidence="6" type="primary">flgI</name>
    <name evidence="7" type="ORF">SAMN06297229_0658</name>
</gene>
<sequence precursor="true">MWRALLVTITSISLLSAGWVAPVQAERIKDIASVSGIRSNQLIGYGLVVGLPGTGEQTPFTDQTFRTMLRNFGINIPANERPKINNVAAVAVHADLPAFAKPGQTVDVTVSSVGSADSLTGGTLLQTFLRGANGEIYAVAQGSLVVGGLGAQGLDGSRIVINTPTVGRVPGGATVEREVKTPFATSDYLTFNLHQSDFTTAKRMAETINRVVGPNTATALDATSVQVIAPRDVGQRVSYMSTLENLEFQPAEASAKIIVNSRSGTVVIGQNVRLRPAAVAHGDIQVTIAENIQVNQPNPFAEGETVVTPQSIVDVQEDDARMFVFDPGVSLNDLVRAINQIGAGPSDIVAVLEALKQAGALSGELIII</sequence>
<keyword evidence="4 6" id="KW-0732">Signal</keyword>
<keyword evidence="7" id="KW-0282">Flagellum</keyword>
<comment type="function">
    <text evidence="1 6">Assembles around the rod to form the L-ring and probably protects the motor/basal body from shearing forces during rotation.</text>
</comment>
<organism evidence="7 8">
    <name type="scientific">Pseudidiomarina planktonica</name>
    <dbReference type="NCBI Taxonomy" id="1323738"/>
    <lineage>
        <taxon>Bacteria</taxon>
        <taxon>Pseudomonadati</taxon>
        <taxon>Pseudomonadota</taxon>
        <taxon>Gammaproteobacteria</taxon>
        <taxon>Alteromonadales</taxon>
        <taxon>Idiomarinaceae</taxon>
        <taxon>Pseudidiomarina</taxon>
    </lineage>
</organism>
<dbReference type="OrthoDB" id="9786431at2"/>
<dbReference type="InterPro" id="IPR001782">
    <property type="entry name" value="Flag_FlgI"/>
</dbReference>
<evidence type="ECO:0000313" key="7">
    <source>
        <dbReference type="EMBL" id="SMQ62089.1"/>
    </source>
</evidence>
<keyword evidence="5 6" id="KW-0975">Bacterial flagellum</keyword>
<dbReference type="AlphaFoldDB" id="A0A1Y6EI90"/>
<keyword evidence="7" id="KW-0969">Cilium</keyword>
<dbReference type="PRINTS" id="PR01010">
    <property type="entry name" value="FLGPRINGFLGI"/>
</dbReference>
<keyword evidence="8" id="KW-1185">Reference proteome</keyword>
<dbReference type="NCBIfam" id="NF003676">
    <property type="entry name" value="PRK05303.1"/>
    <property type="match status" value="1"/>
</dbReference>
<accession>A0A1Y6EI90</accession>
<dbReference type="GO" id="GO:0071973">
    <property type="term" value="P:bacterial-type flagellum-dependent cell motility"/>
    <property type="evidence" value="ECO:0007669"/>
    <property type="project" value="InterPro"/>
</dbReference>
<dbReference type="EMBL" id="FXWH01000001">
    <property type="protein sequence ID" value="SMQ62089.1"/>
    <property type="molecule type" value="Genomic_DNA"/>
</dbReference>
<feature type="signal peptide" evidence="6">
    <location>
        <begin position="1"/>
        <end position="25"/>
    </location>
</feature>
<comment type="similarity">
    <text evidence="3 6">Belongs to the FlgI family.</text>
</comment>
<comment type="subcellular location">
    <subcellularLocation>
        <location evidence="2 6">Bacterial flagellum basal body</location>
    </subcellularLocation>
</comment>
<name>A0A1Y6EI90_9GAMM</name>
<dbReference type="GO" id="GO:0030288">
    <property type="term" value="C:outer membrane-bounded periplasmic space"/>
    <property type="evidence" value="ECO:0007669"/>
    <property type="project" value="InterPro"/>
</dbReference>
<evidence type="ECO:0000256" key="4">
    <source>
        <dbReference type="ARBA" id="ARBA00022729"/>
    </source>
</evidence>
<feature type="chain" id="PRO_5011014743" description="Flagellar P-ring protein" evidence="6">
    <location>
        <begin position="26"/>
        <end position="368"/>
    </location>
</feature>
<reference evidence="8" key="1">
    <citation type="submission" date="2017-04" db="EMBL/GenBank/DDBJ databases">
        <authorList>
            <person name="Varghese N."/>
            <person name="Submissions S."/>
        </authorList>
    </citation>
    <scope>NUCLEOTIDE SEQUENCE [LARGE SCALE GENOMIC DNA]</scope>
</reference>
<dbReference type="Pfam" id="PF02119">
    <property type="entry name" value="FlgI"/>
    <property type="match status" value="1"/>
</dbReference>